<organism evidence="1 2">
    <name type="scientific">Bacteroides ovatus</name>
    <dbReference type="NCBI Taxonomy" id="28116"/>
    <lineage>
        <taxon>Bacteria</taxon>
        <taxon>Pseudomonadati</taxon>
        <taxon>Bacteroidota</taxon>
        <taxon>Bacteroidia</taxon>
        <taxon>Bacteroidales</taxon>
        <taxon>Bacteroidaceae</taxon>
        <taxon>Bacteroides</taxon>
    </lineage>
</organism>
<gene>
    <name evidence="1" type="ORF">PO382_04340</name>
</gene>
<dbReference type="RefSeq" id="WP_138343186.1">
    <property type="nucleotide sequence ID" value="NZ_JADMTR010000103.1"/>
</dbReference>
<name>A0AAW6HA63_BACOV</name>
<dbReference type="EMBL" id="JAQNZF010000004">
    <property type="protein sequence ID" value="MDC2741449.1"/>
    <property type="molecule type" value="Genomic_DNA"/>
</dbReference>
<evidence type="ECO:0000313" key="2">
    <source>
        <dbReference type="Proteomes" id="UP001219389"/>
    </source>
</evidence>
<reference evidence="1" key="1">
    <citation type="submission" date="2022-10" db="EMBL/GenBank/DDBJ databases">
        <title>Human gut microbiome strain richness.</title>
        <authorList>
            <person name="Chen-Liaw A."/>
        </authorList>
    </citation>
    <scope>NUCLEOTIDE SEQUENCE</scope>
    <source>
        <strain evidence="1">BSD2780120875st1_E1_BSD2780120875_150330</strain>
    </source>
</reference>
<accession>A0AAW6HA63</accession>
<dbReference type="Proteomes" id="UP001219389">
    <property type="component" value="Unassembled WGS sequence"/>
</dbReference>
<sequence>MVTVTFQIKPYLAAYMYVRYKNHLDVPPDRFSSSLSAIHLLDTQPIYHFLHQLSIPHPPNASWHEIGNITFTLPHPRNGKNPNVYNYIGHDSALIIEKAMEVEMKAELYEFLLENKYCHGIMFKKSIETFVAHYNMVELVEEESLMRAFQRWRKMVKRDASNTHLLKLMAIRT</sequence>
<comment type="caution">
    <text evidence="1">The sequence shown here is derived from an EMBL/GenBank/DDBJ whole genome shotgun (WGS) entry which is preliminary data.</text>
</comment>
<evidence type="ECO:0000313" key="1">
    <source>
        <dbReference type="EMBL" id="MDC2741449.1"/>
    </source>
</evidence>
<dbReference type="AlphaFoldDB" id="A0AAW6HA63"/>
<proteinExistence type="predicted"/>
<protein>
    <submittedName>
        <fullName evidence="1">Uncharacterized protein</fullName>
    </submittedName>
</protein>